<feature type="transmembrane region" description="Helical" evidence="14">
    <location>
        <begin position="461"/>
        <end position="481"/>
    </location>
</feature>
<comment type="catalytic activity">
    <reaction evidence="1">
        <text>ATP + protein L-histidine = ADP + protein N-phospho-L-histidine.</text>
        <dbReference type="EC" id="2.7.13.3"/>
    </reaction>
</comment>
<dbReference type="InterPro" id="IPR003661">
    <property type="entry name" value="HisK_dim/P_dom"/>
</dbReference>
<sequence length="1248" mass="142193">MIQTLKKAIFKYAYLLITAAWLYTISFIFTHYWSYTASPSKAQQTLENYLQQQEAFFNNLKSDTSALTSLFKDAPSVPKQNLVNQPIGIFGYEVNDRNNPIQVYWNSFTMSVNTANLSAHDGVYTVNYQNGFFELLKYSFTRDNKRYILAGLIPIHWSYFFENKYLKKEFAGFPGIDNLYGISDVSGLPIRNLDGNVVYYLQKKPGGTFERSDNFSLIVRVLSILFLIAFVNALAHETTKREGFAKGFGFLVGIIFVVRLLTYMLPVSINFRNDIELFDPAIYASNSLHPSLGDLLINAVLFFWVVVFYKFHSPLVTELNSRLPAKWQKPFAVTSLLLLIPITFQLTQVVTSLVSDSKISFDVTNFFNLSIYTFISFVVLSFIVIAYYHLAFLLVLPAMKAGIEFSQQMIIVAVTGLILLSFNLIDHFSIEMKCLVLLWLLLFIALLGTRKKDALMPMMRSGFFLFWVIFFSVTVSALIIIKNKSVELEQRKKIAEQLASQTDPAGEILLSVAITNFTDDFLSANFNRFKTEYSNKFIKDSLINKNFTGYLNKYDTHIYVFDSTGRPMYNDDNIPYYVIKQIIASQGKATSIPDLYYYESSSDLFSYLYEKRITAHDSITLGHLFVIAKPKRYKSEALFPELFKQVKDISSDLNTDYAYAVYSKSKLINNFNNYPFPSELAPSLMPKTEFELRKANENSELWYNAGNNKVVLIVKKSVWFKESITLFAYLFCVLLAVIMLYHFSTFLLRAGFKWRRTKELFNLNIRTQIHTTIIFISIFSFVVIAIATISFFIVRFRRNNEERLTKAIQVMNAEVQSITNKLIVDDGISIDQLGAPGGELERKIIEISEIHNVDVNMYNASGDLTVSTQPYIYNKRILSDKMEPRAFYALHYNKFISYIQEEKGANFSFLSIYLSVKDQSGNLYAYLNIPYLNSQSELNQEISNFLVTLVSLMAFIFVFAGAIALLLTNRITASFTLIGDKMKQISLGKTNEEIVWSRNDEIGALVNEYNIMVQKLEESAQGLARSEREGAWREMARQVAHEIKNPLTPMKLSIQYLQRAIDSNAPNVKQLSQQMANTLVEQIDQLSKIAGDFSQFANISNVALEKFDLNDVLASLINLYSADADLSIRWIRSETHDEIYADKVQINRLFTNLIKNAIEASAGHDPIEITIEQYRHQQEVVVGITDNGTGISPDMQQKIFAPNFTTKSSGTGLGLAICKGIVEKANGHIWFETREGAGSTFFVSLPLA</sequence>
<keyword evidence="8" id="KW-0547">Nucleotide-binding</keyword>
<evidence type="ECO:0000259" key="15">
    <source>
        <dbReference type="PROSITE" id="PS50109"/>
    </source>
</evidence>
<proteinExistence type="predicted"/>
<dbReference type="InterPro" id="IPR005467">
    <property type="entry name" value="His_kinase_dom"/>
</dbReference>
<dbReference type="InterPro" id="IPR036890">
    <property type="entry name" value="HATPase_C_sf"/>
</dbReference>
<evidence type="ECO:0000256" key="8">
    <source>
        <dbReference type="ARBA" id="ARBA00022741"/>
    </source>
</evidence>
<dbReference type="Pfam" id="PF02518">
    <property type="entry name" value="HATPase_c"/>
    <property type="match status" value="1"/>
</dbReference>
<comment type="subcellular location">
    <subcellularLocation>
        <location evidence="2">Cell membrane</location>
        <topology evidence="2">Multi-pass membrane protein</topology>
    </subcellularLocation>
</comment>
<keyword evidence="9 17" id="KW-0418">Kinase</keyword>
<dbReference type="SMART" id="SM00387">
    <property type="entry name" value="HATPase_c"/>
    <property type="match status" value="1"/>
</dbReference>
<dbReference type="GO" id="GO:0000155">
    <property type="term" value="F:phosphorelay sensor kinase activity"/>
    <property type="evidence" value="ECO:0007669"/>
    <property type="project" value="InterPro"/>
</dbReference>
<dbReference type="PRINTS" id="PR00344">
    <property type="entry name" value="BCTRLSENSOR"/>
</dbReference>
<keyword evidence="6" id="KW-0808">Transferase</keyword>
<comment type="caution">
    <text evidence="17">The sequence shown here is derived from an EMBL/GenBank/DDBJ whole genome shotgun (WGS) entry which is preliminary data.</text>
</comment>
<dbReference type="SUPFAM" id="SSF47384">
    <property type="entry name" value="Homodimeric domain of signal transducing histidine kinase"/>
    <property type="match status" value="1"/>
</dbReference>
<dbReference type="SUPFAM" id="SSF158472">
    <property type="entry name" value="HAMP domain-like"/>
    <property type="match status" value="1"/>
</dbReference>
<dbReference type="Gene3D" id="1.10.287.130">
    <property type="match status" value="1"/>
</dbReference>
<evidence type="ECO:0000256" key="1">
    <source>
        <dbReference type="ARBA" id="ARBA00000085"/>
    </source>
</evidence>
<dbReference type="SUPFAM" id="SSF55874">
    <property type="entry name" value="ATPase domain of HSP90 chaperone/DNA topoisomerase II/histidine kinase"/>
    <property type="match status" value="1"/>
</dbReference>
<feature type="transmembrane region" description="Helical" evidence="14">
    <location>
        <begin position="430"/>
        <end position="449"/>
    </location>
</feature>
<dbReference type="SMART" id="SM00304">
    <property type="entry name" value="HAMP"/>
    <property type="match status" value="1"/>
</dbReference>
<dbReference type="PANTHER" id="PTHR45528:SF1">
    <property type="entry name" value="SENSOR HISTIDINE KINASE CPXA"/>
    <property type="match status" value="1"/>
</dbReference>
<evidence type="ECO:0000256" key="13">
    <source>
        <dbReference type="ARBA" id="ARBA00023136"/>
    </source>
</evidence>
<evidence type="ECO:0000256" key="4">
    <source>
        <dbReference type="ARBA" id="ARBA00022475"/>
    </source>
</evidence>
<feature type="transmembrane region" description="Helical" evidence="14">
    <location>
        <begin position="12"/>
        <end position="33"/>
    </location>
</feature>
<evidence type="ECO:0000256" key="14">
    <source>
        <dbReference type="SAM" id="Phobius"/>
    </source>
</evidence>
<evidence type="ECO:0000256" key="10">
    <source>
        <dbReference type="ARBA" id="ARBA00022840"/>
    </source>
</evidence>
<dbReference type="SMART" id="SM00388">
    <property type="entry name" value="HisKA"/>
    <property type="match status" value="1"/>
</dbReference>
<evidence type="ECO:0000259" key="16">
    <source>
        <dbReference type="PROSITE" id="PS50885"/>
    </source>
</evidence>
<keyword evidence="7 14" id="KW-0812">Transmembrane</keyword>
<feature type="transmembrane region" description="Helical" evidence="14">
    <location>
        <begin position="769"/>
        <end position="794"/>
    </location>
</feature>
<keyword evidence="18" id="KW-1185">Reference proteome</keyword>
<dbReference type="AlphaFoldDB" id="A0A3E1NLC8"/>
<feature type="domain" description="Histidine kinase" evidence="15">
    <location>
        <begin position="1038"/>
        <end position="1248"/>
    </location>
</feature>
<feature type="transmembrane region" description="Helical" evidence="14">
    <location>
        <begin position="371"/>
        <end position="396"/>
    </location>
</feature>
<evidence type="ECO:0000313" key="17">
    <source>
        <dbReference type="EMBL" id="RFM28701.1"/>
    </source>
</evidence>
<dbReference type="OrthoDB" id="9776727at2"/>
<organism evidence="17 18">
    <name type="scientific">Deminuibacter soli</name>
    <dbReference type="NCBI Taxonomy" id="2291815"/>
    <lineage>
        <taxon>Bacteria</taxon>
        <taxon>Pseudomonadati</taxon>
        <taxon>Bacteroidota</taxon>
        <taxon>Chitinophagia</taxon>
        <taxon>Chitinophagales</taxon>
        <taxon>Chitinophagaceae</taxon>
        <taxon>Deminuibacter</taxon>
    </lineage>
</organism>
<feature type="transmembrane region" description="Helical" evidence="14">
    <location>
        <begin position="331"/>
        <end position="351"/>
    </location>
</feature>
<dbReference type="PANTHER" id="PTHR45528">
    <property type="entry name" value="SENSOR HISTIDINE KINASE CPXA"/>
    <property type="match status" value="1"/>
</dbReference>
<keyword evidence="4" id="KW-1003">Cell membrane</keyword>
<dbReference type="EC" id="2.7.13.3" evidence="3"/>
<keyword evidence="10" id="KW-0067">ATP-binding</keyword>
<keyword evidence="13 14" id="KW-0472">Membrane</keyword>
<evidence type="ECO:0000256" key="12">
    <source>
        <dbReference type="ARBA" id="ARBA00023012"/>
    </source>
</evidence>
<evidence type="ECO:0000256" key="2">
    <source>
        <dbReference type="ARBA" id="ARBA00004651"/>
    </source>
</evidence>
<feature type="transmembrane region" description="Helical" evidence="14">
    <location>
        <begin position="726"/>
        <end position="748"/>
    </location>
</feature>
<evidence type="ECO:0000256" key="6">
    <source>
        <dbReference type="ARBA" id="ARBA00022679"/>
    </source>
</evidence>
<dbReference type="InterPro" id="IPR050398">
    <property type="entry name" value="HssS/ArlS-like"/>
</dbReference>
<feature type="transmembrane region" description="Helical" evidence="14">
    <location>
        <begin position="247"/>
        <end position="271"/>
    </location>
</feature>
<keyword evidence="5" id="KW-0597">Phosphoprotein</keyword>
<evidence type="ECO:0000256" key="5">
    <source>
        <dbReference type="ARBA" id="ARBA00022553"/>
    </source>
</evidence>
<evidence type="ECO:0000313" key="18">
    <source>
        <dbReference type="Proteomes" id="UP000261284"/>
    </source>
</evidence>
<evidence type="ECO:0000256" key="7">
    <source>
        <dbReference type="ARBA" id="ARBA00022692"/>
    </source>
</evidence>
<evidence type="ECO:0000256" key="9">
    <source>
        <dbReference type="ARBA" id="ARBA00022777"/>
    </source>
</evidence>
<evidence type="ECO:0000256" key="3">
    <source>
        <dbReference type="ARBA" id="ARBA00012438"/>
    </source>
</evidence>
<gene>
    <name evidence="17" type="ORF">DXN05_07900</name>
</gene>
<keyword evidence="11 14" id="KW-1133">Transmembrane helix</keyword>
<accession>A0A3E1NLC8</accession>
<dbReference type="InterPro" id="IPR003594">
    <property type="entry name" value="HATPase_dom"/>
</dbReference>
<feature type="transmembrane region" description="Helical" evidence="14">
    <location>
        <begin position="408"/>
        <end position="424"/>
    </location>
</feature>
<dbReference type="Gene3D" id="3.30.565.10">
    <property type="entry name" value="Histidine kinase-like ATPase, C-terminal domain"/>
    <property type="match status" value="1"/>
</dbReference>
<dbReference type="GO" id="GO:0005524">
    <property type="term" value="F:ATP binding"/>
    <property type="evidence" value="ECO:0007669"/>
    <property type="project" value="UniProtKB-KW"/>
</dbReference>
<dbReference type="InterPro" id="IPR003660">
    <property type="entry name" value="HAMP_dom"/>
</dbReference>
<dbReference type="Proteomes" id="UP000261284">
    <property type="component" value="Unassembled WGS sequence"/>
</dbReference>
<feature type="domain" description="HAMP" evidence="16">
    <location>
        <begin position="969"/>
        <end position="1021"/>
    </location>
</feature>
<dbReference type="Pfam" id="PF00512">
    <property type="entry name" value="HisKA"/>
    <property type="match status" value="1"/>
</dbReference>
<dbReference type="EMBL" id="QTJU01000002">
    <property type="protein sequence ID" value="RFM28701.1"/>
    <property type="molecule type" value="Genomic_DNA"/>
</dbReference>
<dbReference type="CDD" id="cd00075">
    <property type="entry name" value="HATPase"/>
    <property type="match status" value="1"/>
</dbReference>
<evidence type="ECO:0000256" key="11">
    <source>
        <dbReference type="ARBA" id="ARBA00022989"/>
    </source>
</evidence>
<dbReference type="CDD" id="cd00082">
    <property type="entry name" value="HisKA"/>
    <property type="match status" value="1"/>
</dbReference>
<dbReference type="RefSeq" id="WP_116846690.1">
    <property type="nucleotide sequence ID" value="NZ_QTJU01000002.1"/>
</dbReference>
<feature type="transmembrane region" description="Helical" evidence="14">
    <location>
        <begin position="217"/>
        <end position="235"/>
    </location>
</feature>
<name>A0A3E1NLC8_9BACT</name>
<keyword evidence="12" id="KW-0902">Two-component regulatory system</keyword>
<dbReference type="PROSITE" id="PS50885">
    <property type="entry name" value="HAMP"/>
    <property type="match status" value="1"/>
</dbReference>
<dbReference type="GO" id="GO:0005886">
    <property type="term" value="C:plasma membrane"/>
    <property type="evidence" value="ECO:0007669"/>
    <property type="project" value="UniProtKB-SubCell"/>
</dbReference>
<dbReference type="Gene3D" id="6.10.340.10">
    <property type="match status" value="1"/>
</dbReference>
<protein>
    <recommendedName>
        <fullName evidence="3">histidine kinase</fullName>
        <ecNumber evidence="3">2.7.13.3</ecNumber>
    </recommendedName>
</protein>
<dbReference type="InterPro" id="IPR004358">
    <property type="entry name" value="Sig_transdc_His_kin-like_C"/>
</dbReference>
<reference evidence="17 18" key="1">
    <citation type="submission" date="2018-08" db="EMBL/GenBank/DDBJ databases">
        <title>Chitinophagaceae sp. K23C18032701, a novel bacterium isolated from forest soil.</title>
        <authorList>
            <person name="Wang C."/>
        </authorList>
    </citation>
    <scope>NUCLEOTIDE SEQUENCE [LARGE SCALE GENOMIC DNA]</scope>
    <source>
        <strain evidence="17 18">K23C18032701</strain>
    </source>
</reference>
<feature type="transmembrane region" description="Helical" evidence="14">
    <location>
        <begin position="945"/>
        <end position="967"/>
    </location>
</feature>
<dbReference type="InterPro" id="IPR036097">
    <property type="entry name" value="HisK_dim/P_sf"/>
</dbReference>
<dbReference type="PROSITE" id="PS50109">
    <property type="entry name" value="HIS_KIN"/>
    <property type="match status" value="1"/>
</dbReference>